<protein>
    <submittedName>
        <fullName evidence="1">Uncharacterized protein</fullName>
    </submittedName>
</protein>
<gene>
    <name evidence="1" type="ORF">T4B_9174</name>
</gene>
<evidence type="ECO:0000313" key="1">
    <source>
        <dbReference type="EMBL" id="KRZ35046.1"/>
    </source>
</evidence>
<proteinExistence type="predicted"/>
<sequence length="62" mass="7086">MNKVTVLVVYFNNEVQEEEGTNKITMDNSESNFWIDLGPSRWDFSAGAADQLDKCIDRKTLT</sequence>
<keyword evidence="2" id="KW-1185">Reference proteome</keyword>
<dbReference type="AlphaFoldDB" id="A0A0V1JJ78"/>
<accession>A0A0V1JJ78</accession>
<dbReference type="EMBL" id="JYDS01000001">
    <property type="protein sequence ID" value="KRZ35046.1"/>
    <property type="molecule type" value="Genomic_DNA"/>
</dbReference>
<comment type="caution">
    <text evidence="1">The sequence shown here is derived from an EMBL/GenBank/DDBJ whole genome shotgun (WGS) entry which is preliminary data.</text>
</comment>
<organism evidence="1 2">
    <name type="scientific">Trichinella pseudospiralis</name>
    <name type="common">Parasitic roundworm</name>
    <dbReference type="NCBI Taxonomy" id="6337"/>
    <lineage>
        <taxon>Eukaryota</taxon>
        <taxon>Metazoa</taxon>
        <taxon>Ecdysozoa</taxon>
        <taxon>Nematoda</taxon>
        <taxon>Enoplea</taxon>
        <taxon>Dorylaimia</taxon>
        <taxon>Trichinellida</taxon>
        <taxon>Trichinellidae</taxon>
        <taxon>Trichinella</taxon>
    </lineage>
</organism>
<name>A0A0V1JJ78_TRIPS</name>
<reference evidence="1 2" key="1">
    <citation type="submission" date="2015-01" db="EMBL/GenBank/DDBJ databases">
        <title>Evolution of Trichinella species and genotypes.</title>
        <authorList>
            <person name="Korhonen P.K."/>
            <person name="Edoardo P."/>
            <person name="Giuseppe L.R."/>
            <person name="Gasser R.B."/>
        </authorList>
    </citation>
    <scope>NUCLEOTIDE SEQUENCE [LARGE SCALE GENOMIC DNA]</scope>
    <source>
        <strain evidence="1">ISS588</strain>
    </source>
</reference>
<dbReference type="Proteomes" id="UP000054805">
    <property type="component" value="Unassembled WGS sequence"/>
</dbReference>
<evidence type="ECO:0000313" key="2">
    <source>
        <dbReference type="Proteomes" id="UP000054805"/>
    </source>
</evidence>